<dbReference type="Proteomes" id="UP000282378">
    <property type="component" value="Unassembled WGS sequence"/>
</dbReference>
<accession>A0A3M2X5G4</accession>
<gene>
    <name evidence="1" type="ORF">APX70_07331</name>
</gene>
<dbReference type="EMBL" id="RBNL01003057">
    <property type="protein sequence ID" value="RML59030.1"/>
    <property type="molecule type" value="Genomic_DNA"/>
</dbReference>
<organism evidence="1 2">
    <name type="scientific">Pseudomonas syringae pv. maculicola</name>
    <dbReference type="NCBI Taxonomy" id="59511"/>
    <lineage>
        <taxon>Bacteria</taxon>
        <taxon>Pseudomonadati</taxon>
        <taxon>Pseudomonadota</taxon>
        <taxon>Gammaproteobacteria</taxon>
        <taxon>Pseudomonadales</taxon>
        <taxon>Pseudomonadaceae</taxon>
        <taxon>Pseudomonas</taxon>
    </lineage>
</organism>
<dbReference type="AlphaFoldDB" id="A0A3M2X5G4"/>
<sequence>CDLAAQASELPAISMLQSQHRFDLPTYHTR</sequence>
<reference evidence="1 2" key="1">
    <citation type="submission" date="2018-08" db="EMBL/GenBank/DDBJ databases">
        <title>Recombination of ecologically and evolutionarily significant loci maintains genetic cohesion in the Pseudomonas syringae species complex.</title>
        <authorList>
            <person name="Dillon M."/>
            <person name="Thakur S."/>
            <person name="Almeida R.N.D."/>
            <person name="Weir B.S."/>
            <person name="Guttman D.S."/>
        </authorList>
    </citation>
    <scope>NUCLEOTIDE SEQUENCE [LARGE SCALE GENOMIC DNA]</scope>
    <source>
        <strain evidence="1 2">88_10</strain>
    </source>
</reference>
<protein>
    <submittedName>
        <fullName evidence="1">Uncharacterized protein</fullName>
    </submittedName>
</protein>
<proteinExistence type="predicted"/>
<evidence type="ECO:0000313" key="2">
    <source>
        <dbReference type="Proteomes" id="UP000282378"/>
    </source>
</evidence>
<comment type="caution">
    <text evidence="1">The sequence shown here is derived from an EMBL/GenBank/DDBJ whole genome shotgun (WGS) entry which is preliminary data.</text>
</comment>
<feature type="non-terminal residue" evidence="1">
    <location>
        <position position="1"/>
    </location>
</feature>
<evidence type="ECO:0000313" key="1">
    <source>
        <dbReference type="EMBL" id="RML59030.1"/>
    </source>
</evidence>
<name>A0A3M2X5G4_PSEYM</name>